<protein>
    <submittedName>
        <fullName evidence="1">Uncharacterized protein</fullName>
    </submittedName>
</protein>
<organism evidence="1 2">
    <name type="scientific">[Clostridium] leptum DSM 753</name>
    <dbReference type="NCBI Taxonomy" id="428125"/>
    <lineage>
        <taxon>Bacteria</taxon>
        <taxon>Bacillati</taxon>
        <taxon>Bacillota</taxon>
        <taxon>Clostridia</taxon>
        <taxon>Eubacteriales</taxon>
        <taxon>Oscillospiraceae</taxon>
        <taxon>Oscillospiraceae incertae sedis</taxon>
    </lineage>
</organism>
<dbReference type="HOGENOM" id="CLU_3231780_0_0_9"/>
<name>A7VQ34_9FIRM</name>
<accession>A7VQ34</accession>
<proteinExistence type="predicted"/>
<sequence>MKKQIPYKTKDVGSEGKILGSLPFALCFFALTRKIMHQKFHFD</sequence>
<evidence type="ECO:0000313" key="1">
    <source>
        <dbReference type="EMBL" id="EDO62539.1"/>
    </source>
</evidence>
<gene>
    <name evidence="1" type="ORF">CLOLEP_00661</name>
</gene>
<dbReference type="EMBL" id="ABCB02000014">
    <property type="protein sequence ID" value="EDO62539.1"/>
    <property type="molecule type" value="Genomic_DNA"/>
</dbReference>
<dbReference type="AlphaFoldDB" id="A7VQ34"/>
<evidence type="ECO:0000313" key="2">
    <source>
        <dbReference type="Proteomes" id="UP000003490"/>
    </source>
</evidence>
<comment type="caution">
    <text evidence="1">The sequence shown here is derived from an EMBL/GenBank/DDBJ whole genome shotgun (WGS) entry which is preliminary data.</text>
</comment>
<reference evidence="1 2" key="1">
    <citation type="submission" date="2007-08" db="EMBL/GenBank/DDBJ databases">
        <title>Draft genome sequence of Clostridium leptum (DSM 753).</title>
        <authorList>
            <person name="Sudarsanam P."/>
            <person name="Ley R."/>
            <person name="Guruge J."/>
            <person name="Turnbaugh P.J."/>
            <person name="Mahowald M."/>
            <person name="Liep D."/>
            <person name="Gordon J."/>
        </authorList>
    </citation>
    <scope>NUCLEOTIDE SEQUENCE [LARGE SCALE GENOMIC DNA]</scope>
    <source>
        <strain evidence="1 2">DSM 753</strain>
    </source>
</reference>
<reference evidence="1 2" key="2">
    <citation type="submission" date="2007-08" db="EMBL/GenBank/DDBJ databases">
        <authorList>
            <person name="Fulton L."/>
            <person name="Clifton S."/>
            <person name="Fulton B."/>
            <person name="Xu J."/>
            <person name="Minx P."/>
            <person name="Pepin K.H."/>
            <person name="Johnson M."/>
            <person name="Thiruvilangam P."/>
            <person name="Bhonagiri V."/>
            <person name="Nash W.E."/>
            <person name="Wang C."/>
            <person name="Mardis E.R."/>
            <person name="Wilson R.K."/>
        </authorList>
    </citation>
    <scope>NUCLEOTIDE SEQUENCE [LARGE SCALE GENOMIC DNA]</scope>
    <source>
        <strain evidence="1 2">DSM 753</strain>
    </source>
</reference>
<dbReference type="Proteomes" id="UP000003490">
    <property type="component" value="Unassembled WGS sequence"/>
</dbReference>